<comment type="subunit">
    <text evidence="5">Monomer.</text>
</comment>
<dbReference type="PANTHER" id="PTHR46972:SF1">
    <property type="entry name" value="FAD DEPENDENT OXIDOREDUCTASE DOMAIN-CONTAINING PROTEIN"/>
    <property type="match status" value="1"/>
</dbReference>
<dbReference type="PRINTS" id="PR00420">
    <property type="entry name" value="RNGMNOXGNASE"/>
</dbReference>
<dbReference type="SUPFAM" id="SSF51905">
    <property type="entry name" value="FAD/NAD(P)-binding domain"/>
    <property type="match status" value="1"/>
</dbReference>
<evidence type="ECO:0000259" key="6">
    <source>
        <dbReference type="Pfam" id="PF01494"/>
    </source>
</evidence>
<keyword evidence="2 5" id="KW-0274">FAD</keyword>
<reference evidence="7 8" key="1">
    <citation type="submission" date="2024-06" db="EMBL/GenBank/DDBJ databases">
        <title>The Natural Products Discovery Center: Release of the First 8490 Sequenced Strains for Exploring Actinobacteria Biosynthetic Diversity.</title>
        <authorList>
            <person name="Kalkreuter E."/>
            <person name="Kautsar S.A."/>
            <person name="Yang D."/>
            <person name="Bader C.D."/>
            <person name="Teijaro C.N."/>
            <person name="Fluegel L."/>
            <person name="Davis C.M."/>
            <person name="Simpson J.R."/>
            <person name="Lauterbach L."/>
            <person name="Steele A.D."/>
            <person name="Gui C."/>
            <person name="Meng S."/>
            <person name="Li G."/>
            <person name="Viehrig K."/>
            <person name="Ye F."/>
            <person name="Su P."/>
            <person name="Kiefer A.F."/>
            <person name="Nichols A."/>
            <person name="Cepeda A.J."/>
            <person name="Yan W."/>
            <person name="Fan B."/>
            <person name="Jiang Y."/>
            <person name="Adhikari A."/>
            <person name="Zheng C.-J."/>
            <person name="Schuster L."/>
            <person name="Cowan T.M."/>
            <person name="Smanski M.J."/>
            <person name="Chevrette M.G."/>
            <person name="De Carvalho L.P.S."/>
            <person name="Shen B."/>
        </authorList>
    </citation>
    <scope>NUCLEOTIDE SEQUENCE [LARGE SCALE GENOMIC DNA]</scope>
    <source>
        <strain evidence="7 8">NPDC053791</strain>
    </source>
</reference>
<dbReference type="EC" id="1.14.13.-" evidence="5"/>
<keyword evidence="5" id="KW-0547">Nucleotide-binding</keyword>
<comment type="cofactor">
    <cofactor evidence="5">
        <name>FAD</name>
        <dbReference type="ChEBI" id="CHEBI:57692"/>
    </cofactor>
</comment>
<organism evidence="7 8">
    <name type="scientific">Streptomyces roseoverticillatus</name>
    <dbReference type="NCBI Taxonomy" id="66429"/>
    <lineage>
        <taxon>Bacteria</taxon>
        <taxon>Bacillati</taxon>
        <taxon>Actinomycetota</taxon>
        <taxon>Actinomycetes</taxon>
        <taxon>Kitasatosporales</taxon>
        <taxon>Streptomycetaceae</taxon>
        <taxon>Streptomyces</taxon>
    </lineage>
</organism>
<comment type="catalytic activity">
    <reaction evidence="5">
        <text>a tetracycline + NADPH + O2 + H(+) = an 11a-hydroxytetracycline + NADP(+) + H2O</text>
        <dbReference type="Rhea" id="RHEA:61444"/>
        <dbReference type="ChEBI" id="CHEBI:15377"/>
        <dbReference type="ChEBI" id="CHEBI:15378"/>
        <dbReference type="ChEBI" id="CHEBI:15379"/>
        <dbReference type="ChEBI" id="CHEBI:57783"/>
        <dbReference type="ChEBI" id="CHEBI:58349"/>
        <dbReference type="ChEBI" id="CHEBI:144644"/>
        <dbReference type="ChEBI" id="CHEBI:144645"/>
    </reaction>
</comment>
<comment type="caution">
    <text evidence="7">The sequence shown here is derived from an EMBL/GenBank/DDBJ whole genome shotgun (WGS) entry which is preliminary data.</text>
</comment>
<accession>A0ABV3IQV6</accession>
<name>A0ABV3IQV6_9ACTN</name>
<dbReference type="InterPro" id="IPR002938">
    <property type="entry name" value="FAD-bd"/>
</dbReference>
<dbReference type="InterPro" id="IPR036188">
    <property type="entry name" value="FAD/NAD-bd_sf"/>
</dbReference>
<keyword evidence="5" id="KW-0521">NADP</keyword>
<keyword evidence="5" id="KW-0963">Cytoplasm</keyword>
<feature type="binding site" evidence="5">
    <location>
        <position position="50"/>
    </location>
    <ligand>
        <name>FAD</name>
        <dbReference type="ChEBI" id="CHEBI:57692"/>
    </ligand>
</feature>
<evidence type="ECO:0000313" key="8">
    <source>
        <dbReference type="Proteomes" id="UP001552479"/>
    </source>
</evidence>
<proteinExistence type="inferred from homology"/>
<keyword evidence="8" id="KW-1185">Reference proteome</keyword>
<evidence type="ECO:0000256" key="2">
    <source>
        <dbReference type="ARBA" id="ARBA00022827"/>
    </source>
</evidence>
<evidence type="ECO:0000256" key="1">
    <source>
        <dbReference type="ARBA" id="ARBA00022630"/>
    </source>
</evidence>
<keyword evidence="3 5" id="KW-0560">Oxidoreductase</keyword>
<sequence>MTSAHGPIAIVGAGIGGLTCARTLQQYGLRVTVFEREPSARSRSQGSMLDLHDTGQAALRAAGLVEEFRALARPEGQELRGLDPVTGELVHHELPADATVSAPEIDRGQLRGLLLDSLAPGTVRWGRPAASVSRVGDGTARLHFADGTSEDFALVVGADGAWSRIRPALSEATPAYTGRTMVETSLDDVDTRHPELAHLIGNGSLVAKSAGTMLWAQRNSGGHVRVYTGFEAPHDWHIRAGLDFEDSEAVRAHLLGMLDGWHDGLLGLLRNSDGGFVSRPQHVLPVGHTWTHVPGITLLGDAAHLMPPYGIGANLAMLDGTDLATAIATHDDLDQAARAYENLILPRAAAAARACADMTTSMTSDTVIDVDAARRHLNEKIREAQPAG</sequence>
<dbReference type="Proteomes" id="UP001552479">
    <property type="component" value="Unassembled WGS sequence"/>
</dbReference>
<keyword evidence="1 5" id="KW-0285">Flavoprotein</keyword>
<feature type="domain" description="FAD-binding" evidence="6">
    <location>
        <begin position="296"/>
        <end position="330"/>
    </location>
</feature>
<comment type="function">
    <text evidence="5">An FAD-requiring monooxygenase active on some tetracycline antibiotic derivatives, which leads to their inactivation. Hydroxylates carbon 11a of tetracycline and some analogs.</text>
</comment>
<protein>
    <recommendedName>
        <fullName evidence="5">Flavin-dependent monooxygenase</fullName>
    </recommendedName>
    <alternativeName>
        <fullName evidence="5">TetX monooxygenase</fullName>
        <shortName evidence="5">TetX</shortName>
        <ecNumber evidence="5">1.14.13.-</ecNumber>
    </alternativeName>
</protein>
<dbReference type="InterPro" id="IPR043683">
    <property type="entry name" value="TetX_monooxygenase"/>
</dbReference>
<evidence type="ECO:0000313" key="7">
    <source>
        <dbReference type="EMBL" id="MEV4922883.1"/>
    </source>
</evidence>
<dbReference type="EMBL" id="JBFASG010000006">
    <property type="protein sequence ID" value="MEV4922883.1"/>
    <property type="molecule type" value="Genomic_DNA"/>
</dbReference>
<dbReference type="Pfam" id="PF01494">
    <property type="entry name" value="FAD_binding_3"/>
    <property type="match status" value="2"/>
</dbReference>
<dbReference type="Gene3D" id="3.50.50.60">
    <property type="entry name" value="FAD/NAD(P)-binding domain"/>
    <property type="match status" value="1"/>
</dbReference>
<dbReference type="HAMAP" id="MF_00845">
    <property type="entry name" value="TetX_monooxygenase"/>
    <property type="match status" value="1"/>
</dbReference>
<comment type="similarity">
    <text evidence="5">Belongs to the aromatic-ring hydroxylase family. TetX subfamily.</text>
</comment>
<feature type="binding site" evidence="5">
    <location>
        <position position="301"/>
    </location>
    <ligand>
        <name>FAD</name>
        <dbReference type="ChEBI" id="CHEBI:57692"/>
    </ligand>
</feature>
<comment type="domain">
    <text evidence="5">Consists of an N-terminal FAD-binding domain with a Rossman fold and a C-terminal substrate-binding domain.</text>
</comment>
<dbReference type="PANTHER" id="PTHR46972">
    <property type="entry name" value="MONOOXYGENASE ASQM-RELATED"/>
    <property type="match status" value="1"/>
</dbReference>
<keyword evidence="4 5" id="KW-0503">Monooxygenase</keyword>
<feature type="binding site" evidence="5">
    <location>
        <position position="43"/>
    </location>
    <ligand>
        <name>NADPH</name>
        <dbReference type="ChEBI" id="CHEBI:57783"/>
    </ligand>
</feature>
<feature type="domain" description="FAD-binding" evidence="6">
    <location>
        <begin position="8"/>
        <end position="220"/>
    </location>
</feature>
<comment type="subcellular location">
    <subcellularLocation>
        <location evidence="5">Cytoplasm</location>
    </subcellularLocation>
</comment>
<evidence type="ECO:0000256" key="5">
    <source>
        <dbReference type="HAMAP-Rule" id="MF_00845"/>
    </source>
</evidence>
<evidence type="ECO:0000256" key="3">
    <source>
        <dbReference type="ARBA" id="ARBA00023002"/>
    </source>
</evidence>
<evidence type="ECO:0000256" key="4">
    <source>
        <dbReference type="ARBA" id="ARBA00023033"/>
    </source>
</evidence>
<gene>
    <name evidence="7" type="ORF">AB0L03_08515</name>
</gene>
<feature type="binding site" evidence="5">
    <location>
        <position position="107"/>
    </location>
    <ligand>
        <name>FAD</name>
        <dbReference type="ChEBI" id="CHEBI:57692"/>
    </ligand>
</feature>
<dbReference type="RefSeq" id="WP_366087334.1">
    <property type="nucleotide sequence ID" value="NZ_JBFASG010000006.1"/>
</dbReference>